<protein>
    <submittedName>
        <fullName evidence="8">C6 transcription factor</fullName>
    </submittedName>
</protein>
<sequence length="689" mass="77053">MASQTPEPQPKVRRGPRGNKRARLVCLRCHEKRSNVTSKSIIPSANLRDAQDAKLLGMNAGMYHEFSAGVIKFSHIDLFLSIRPSKRGAGNRASIRHGSLDDPDAVDSLPIVSLPYDPTSNSTLSNHGLVQVKAEPSAQLVVPDDRMVTESTSYFSGGVGRQQLSYPSTPEGIRQSTSQLLSARTASLPVKTHDSGHAQNSLYSSESSFPQMLDNSAAMNQLGSAQTGLQPMDLPPPALQESFMDTYFQYCYPWCPILDSSILFPEQEESRSVLFNQALALLGSRIQPSVLQHVPPIVYYNRAKALFNGNHESNPITCMKALLLFYWWGSAPNSPSLDTVWWWTGVAIRLAQQIGIHREPKPGQVMRPNESPGLRRRIWWTLFARERLTSICQGRPCIIDPLDCNVREPSLEDFPEPKDHFRAQIFIYWVRLSHHVGKVAKYLLQRTETTQFPGYLARHLVDWVQSLPEALRLPIATNRTTPFNRDVHQLHLPYLTTITLLYLTKSSQPLPKAYTTAVLSASCVARIFEDLLARGSISFLQGMAGWHIAVAILALLHARRIPTLTETADNHIALLKIALKEMAKMWPSANILDQELDRLRASNKFLVSEERSPTHAMDVRPTNSLSELADLATGTLINVMDFFPFATIQTSPLIEILLTQNSTMIFADPEWPRDISTQLHDLLDSFGGV</sequence>
<keyword evidence="1" id="KW-0862">Zinc</keyword>
<evidence type="ECO:0000259" key="7">
    <source>
        <dbReference type="SMART" id="SM00906"/>
    </source>
</evidence>
<dbReference type="AlphaFoldDB" id="F2T1Y6"/>
<dbReference type="InterPro" id="IPR052073">
    <property type="entry name" value="Amide_Lactam_Regulators"/>
</dbReference>
<dbReference type="InterPro" id="IPR007219">
    <property type="entry name" value="XnlR_reg_dom"/>
</dbReference>
<feature type="region of interest" description="Disordered" evidence="6">
    <location>
        <begin position="1"/>
        <end position="21"/>
    </location>
</feature>
<dbReference type="Proteomes" id="UP000007802">
    <property type="component" value="Unassembled WGS sequence"/>
</dbReference>
<feature type="domain" description="Xylanolytic transcriptional activator regulatory" evidence="7">
    <location>
        <begin position="340"/>
        <end position="415"/>
    </location>
</feature>
<dbReference type="CDD" id="cd12148">
    <property type="entry name" value="fungal_TF_MHR"/>
    <property type="match status" value="1"/>
</dbReference>
<reference evidence="8" key="1">
    <citation type="submission" date="2010-03" db="EMBL/GenBank/DDBJ databases">
        <title>Annotation of Blastomyces dermatitidis strain ATCC 18188.</title>
        <authorList>
            <consortium name="The Broad Institute Genome Sequencing Platform"/>
            <consortium name="Broad Institute Genome Sequencing Center for Infectious Disease."/>
            <person name="Cuomo C."/>
            <person name="Klein B."/>
            <person name="Sullivan T."/>
            <person name="Heitman J."/>
            <person name="Young S."/>
            <person name="Zeng Q."/>
            <person name="Gargeya S."/>
            <person name="Alvarado L."/>
            <person name="Berlin A.M."/>
            <person name="Chapman S.B."/>
            <person name="Chen Z."/>
            <person name="Freedman E."/>
            <person name="Gellesch M."/>
            <person name="Goldberg J."/>
            <person name="Griggs A."/>
            <person name="Gujja S."/>
            <person name="Heilman E."/>
            <person name="Heiman D."/>
            <person name="Howarth C."/>
            <person name="Mehta T."/>
            <person name="Neiman D."/>
            <person name="Pearson M."/>
            <person name="Roberts A."/>
            <person name="Saif S."/>
            <person name="Shea T."/>
            <person name="Shenoy N."/>
            <person name="Sisk P."/>
            <person name="Stolte C."/>
            <person name="Sykes S."/>
            <person name="White J."/>
            <person name="Yandava C."/>
            <person name="Haas B."/>
            <person name="Nusbaum C."/>
            <person name="Birren B."/>
        </authorList>
    </citation>
    <scope>NUCLEOTIDE SEQUENCE</scope>
    <source>
        <strain evidence="8">ATCC 18188</strain>
    </source>
</reference>
<name>F2T1Y6_AJEDA</name>
<keyword evidence="4" id="KW-0804">Transcription</keyword>
<dbReference type="HOGENOM" id="CLU_007427_1_0_1"/>
<dbReference type="GO" id="GO:0008270">
    <property type="term" value="F:zinc ion binding"/>
    <property type="evidence" value="ECO:0007669"/>
    <property type="project" value="InterPro"/>
</dbReference>
<evidence type="ECO:0000256" key="4">
    <source>
        <dbReference type="ARBA" id="ARBA00023163"/>
    </source>
</evidence>
<dbReference type="Pfam" id="PF04082">
    <property type="entry name" value="Fungal_trans"/>
    <property type="match status" value="1"/>
</dbReference>
<dbReference type="OrthoDB" id="39175at2759"/>
<feature type="compositionally biased region" description="Basic residues" evidence="6">
    <location>
        <begin position="11"/>
        <end position="21"/>
    </location>
</feature>
<organism evidence="8">
    <name type="scientific">Ajellomyces dermatitidis (strain ATCC 18188 / CBS 674.68)</name>
    <name type="common">Blastomyces dermatitidis</name>
    <dbReference type="NCBI Taxonomy" id="653446"/>
    <lineage>
        <taxon>Eukaryota</taxon>
        <taxon>Fungi</taxon>
        <taxon>Dikarya</taxon>
        <taxon>Ascomycota</taxon>
        <taxon>Pezizomycotina</taxon>
        <taxon>Eurotiomycetes</taxon>
        <taxon>Eurotiomycetidae</taxon>
        <taxon>Onygenales</taxon>
        <taxon>Ajellomycetaceae</taxon>
        <taxon>Blastomyces</taxon>
    </lineage>
</organism>
<keyword evidence="5" id="KW-0539">Nucleus</keyword>
<proteinExistence type="predicted"/>
<accession>F2T1Y6</accession>
<dbReference type="PANTHER" id="PTHR47171">
    <property type="entry name" value="FARA-RELATED"/>
    <property type="match status" value="1"/>
</dbReference>
<evidence type="ECO:0000256" key="2">
    <source>
        <dbReference type="ARBA" id="ARBA00023015"/>
    </source>
</evidence>
<gene>
    <name evidence="8" type="ORF">BDDG_00407</name>
</gene>
<evidence type="ECO:0000313" key="8">
    <source>
        <dbReference type="EMBL" id="EGE77470.1"/>
    </source>
</evidence>
<evidence type="ECO:0000256" key="1">
    <source>
        <dbReference type="ARBA" id="ARBA00022833"/>
    </source>
</evidence>
<dbReference type="EMBL" id="GG749407">
    <property type="protein sequence ID" value="EGE77470.1"/>
    <property type="molecule type" value="Genomic_DNA"/>
</dbReference>
<dbReference type="GO" id="GO:0003677">
    <property type="term" value="F:DNA binding"/>
    <property type="evidence" value="ECO:0007669"/>
    <property type="project" value="UniProtKB-KW"/>
</dbReference>
<dbReference type="PANTHER" id="PTHR47171:SF5">
    <property type="entry name" value="ZN(II)2CYS6 TRANSCRIPTION FACTOR (EUROFUNG)"/>
    <property type="match status" value="1"/>
</dbReference>
<evidence type="ECO:0000256" key="6">
    <source>
        <dbReference type="SAM" id="MobiDB-lite"/>
    </source>
</evidence>
<dbReference type="GO" id="GO:0006351">
    <property type="term" value="P:DNA-templated transcription"/>
    <property type="evidence" value="ECO:0007669"/>
    <property type="project" value="InterPro"/>
</dbReference>
<keyword evidence="3" id="KW-0238">DNA-binding</keyword>
<evidence type="ECO:0000256" key="3">
    <source>
        <dbReference type="ARBA" id="ARBA00023125"/>
    </source>
</evidence>
<evidence type="ECO:0000256" key="5">
    <source>
        <dbReference type="ARBA" id="ARBA00023242"/>
    </source>
</evidence>
<dbReference type="SMART" id="SM00906">
    <property type="entry name" value="Fungal_trans"/>
    <property type="match status" value="1"/>
</dbReference>
<keyword evidence="2" id="KW-0805">Transcription regulation</keyword>